<evidence type="ECO:0000313" key="1">
    <source>
        <dbReference type="EMBL" id="KAK3695978.1"/>
    </source>
</evidence>
<accession>A0ACC3MHS7</accession>
<dbReference type="EMBL" id="JAUTXU010000249">
    <property type="protein sequence ID" value="KAK3695978.1"/>
    <property type="molecule type" value="Genomic_DNA"/>
</dbReference>
<gene>
    <name evidence="1" type="ORF">LTR37_018196</name>
</gene>
<protein>
    <submittedName>
        <fullName evidence="1">Uncharacterized protein</fullName>
    </submittedName>
</protein>
<dbReference type="Proteomes" id="UP001281147">
    <property type="component" value="Unassembled WGS sequence"/>
</dbReference>
<name>A0ACC3MHS7_9PEZI</name>
<proteinExistence type="predicted"/>
<comment type="caution">
    <text evidence="1">The sequence shown here is derived from an EMBL/GenBank/DDBJ whole genome shotgun (WGS) entry which is preliminary data.</text>
</comment>
<organism evidence="1 2">
    <name type="scientific">Vermiconidia calcicola</name>
    <dbReference type="NCBI Taxonomy" id="1690605"/>
    <lineage>
        <taxon>Eukaryota</taxon>
        <taxon>Fungi</taxon>
        <taxon>Dikarya</taxon>
        <taxon>Ascomycota</taxon>
        <taxon>Pezizomycotina</taxon>
        <taxon>Dothideomycetes</taxon>
        <taxon>Dothideomycetidae</taxon>
        <taxon>Mycosphaerellales</taxon>
        <taxon>Extremaceae</taxon>
        <taxon>Vermiconidia</taxon>
    </lineage>
</organism>
<keyword evidence="2" id="KW-1185">Reference proteome</keyword>
<reference evidence="1" key="1">
    <citation type="submission" date="2023-07" db="EMBL/GenBank/DDBJ databases">
        <title>Black Yeasts Isolated from many extreme environments.</title>
        <authorList>
            <person name="Coleine C."/>
            <person name="Stajich J.E."/>
            <person name="Selbmann L."/>
        </authorList>
    </citation>
    <scope>NUCLEOTIDE SEQUENCE</scope>
    <source>
        <strain evidence="1">CCFEE 5714</strain>
    </source>
</reference>
<sequence length="354" mass="39119">MKLPGCCLSLFALLINTVNANTEKVIFLAPTTQDTSGLSEYQALDVVTPLAPSIRRSLPVAFPTDQHPEGVESWYWLKDLRQRQRHEVRICWAATQPTNFRLDVFEHKDIAEQQVLLESLTQFIQSQRQTKESGTDAIGESLLLLRIQAAADFYTTNKTLMQKPPPVDVDIILDQYLGNIFPASLLPTAAYIVCLAVGSCPKAMADSSATSNVSSTNTSPSIPPQISTPTPHHPFYALPAELVLGIVDLLPPEAFINFTFANYPLIHSHGLAPALSRPRVNYITNSTQIPAMFPLLRMPAEITLHIMNHLNPSDMMRFVVANYQDLERQGIAPPLSGETVRQLQCAVRARLAPG</sequence>
<evidence type="ECO:0000313" key="2">
    <source>
        <dbReference type="Proteomes" id="UP001281147"/>
    </source>
</evidence>